<gene>
    <name evidence="2" type="ORF">DQQ10_17565</name>
</gene>
<keyword evidence="3" id="KW-1185">Reference proteome</keyword>
<feature type="signal peptide" evidence="1">
    <location>
        <begin position="1"/>
        <end position="37"/>
    </location>
</feature>
<evidence type="ECO:0000256" key="1">
    <source>
        <dbReference type="SAM" id="SignalP"/>
    </source>
</evidence>
<dbReference type="EMBL" id="QMFY01000009">
    <property type="protein sequence ID" value="RAV99849.1"/>
    <property type="molecule type" value="Genomic_DNA"/>
</dbReference>
<dbReference type="AlphaFoldDB" id="A0A364Y1M5"/>
<dbReference type="Pfam" id="PF14060">
    <property type="entry name" value="DUF4252"/>
    <property type="match status" value="1"/>
</dbReference>
<organism evidence="2 3">
    <name type="scientific">Pseudochryseolinea flava</name>
    <dbReference type="NCBI Taxonomy" id="2059302"/>
    <lineage>
        <taxon>Bacteria</taxon>
        <taxon>Pseudomonadati</taxon>
        <taxon>Bacteroidota</taxon>
        <taxon>Cytophagia</taxon>
        <taxon>Cytophagales</taxon>
        <taxon>Fulvivirgaceae</taxon>
        <taxon>Pseudochryseolinea</taxon>
    </lineage>
</organism>
<dbReference type="Proteomes" id="UP000251889">
    <property type="component" value="Unassembled WGS sequence"/>
</dbReference>
<reference evidence="2 3" key="1">
    <citation type="submission" date="2018-06" db="EMBL/GenBank/DDBJ databases">
        <title>Chryseolinea flavus sp. nov., a member of the phylum Bacteroidetes isolated from soil.</title>
        <authorList>
            <person name="Li Y."/>
            <person name="Wang J."/>
        </authorList>
    </citation>
    <scope>NUCLEOTIDE SEQUENCE [LARGE SCALE GENOMIC DNA]</scope>
    <source>
        <strain evidence="2 3">SDU1-6</strain>
    </source>
</reference>
<proteinExistence type="predicted"/>
<comment type="caution">
    <text evidence="2">The sequence shown here is derived from an EMBL/GenBank/DDBJ whole genome shotgun (WGS) entry which is preliminary data.</text>
</comment>
<protein>
    <recommendedName>
        <fullName evidence="4">DUF4252 domain-containing protein</fullName>
    </recommendedName>
</protein>
<dbReference type="InterPro" id="IPR025348">
    <property type="entry name" value="DUF4252"/>
</dbReference>
<evidence type="ECO:0000313" key="2">
    <source>
        <dbReference type="EMBL" id="RAV99849.1"/>
    </source>
</evidence>
<name>A0A364Y1M5_9BACT</name>
<evidence type="ECO:0008006" key="4">
    <source>
        <dbReference type="Google" id="ProtNLM"/>
    </source>
</evidence>
<feature type="chain" id="PRO_5016644640" description="DUF4252 domain-containing protein" evidence="1">
    <location>
        <begin position="38"/>
        <end position="178"/>
    </location>
</feature>
<sequence>MQRAAQNLHLVINQNYITMKSKLLSLLLLTISLSAAAQSDSFITLKNKFQGGDNVVSVKAGSFLVKTVLLLTDDGDWEDDFGKVKSVRLINIPQAEFKRKNVTTKGFKKILAKDKFEELVSTYNEGERLTIFQRDGKNGDLYFMIIENGHDVTALEIRGELYPEKIVEDHSKRKSKTT</sequence>
<dbReference type="OrthoDB" id="745612at2"/>
<accession>A0A364Y1M5</accession>
<evidence type="ECO:0000313" key="3">
    <source>
        <dbReference type="Proteomes" id="UP000251889"/>
    </source>
</evidence>
<keyword evidence="1" id="KW-0732">Signal</keyword>